<dbReference type="InterPro" id="IPR036705">
    <property type="entry name" value="Ribosyl_crysJ1_sf"/>
</dbReference>
<keyword evidence="1" id="KW-0460">Magnesium</keyword>
<gene>
    <name evidence="2" type="ORF">KQP761_LOCUS17614</name>
</gene>
<feature type="binding site" evidence="1">
    <location>
        <position position="82"/>
    </location>
    <ligand>
        <name>Mg(2+)</name>
        <dbReference type="ChEBI" id="CHEBI:18420"/>
        <label>1</label>
    </ligand>
</feature>
<proteinExistence type="predicted"/>
<comment type="cofactor">
    <cofactor evidence="1">
        <name>Mg(2+)</name>
        <dbReference type="ChEBI" id="CHEBI:18420"/>
    </cofactor>
    <text evidence="1">Binds 2 magnesium ions per subunit.</text>
</comment>
<organism evidence="2 3">
    <name type="scientific">Rotaria magnacalcarata</name>
    <dbReference type="NCBI Taxonomy" id="392030"/>
    <lineage>
        <taxon>Eukaryota</taxon>
        <taxon>Metazoa</taxon>
        <taxon>Spiralia</taxon>
        <taxon>Gnathifera</taxon>
        <taxon>Rotifera</taxon>
        <taxon>Eurotatoria</taxon>
        <taxon>Bdelloidea</taxon>
        <taxon>Philodinida</taxon>
        <taxon>Philodinidae</taxon>
        <taxon>Rotaria</taxon>
    </lineage>
</organism>
<dbReference type="Pfam" id="PF03747">
    <property type="entry name" value="ADP_ribosyl_GH"/>
    <property type="match status" value="1"/>
</dbReference>
<dbReference type="GO" id="GO:0046872">
    <property type="term" value="F:metal ion binding"/>
    <property type="evidence" value="ECO:0007669"/>
    <property type="project" value="UniProtKB-KW"/>
</dbReference>
<dbReference type="PANTHER" id="PTHR16222">
    <property type="entry name" value="ADP-RIBOSYLGLYCOHYDROLASE"/>
    <property type="match status" value="1"/>
</dbReference>
<dbReference type="PANTHER" id="PTHR16222:SF12">
    <property type="entry name" value="ADP-RIBOSYLGLYCOHYDROLASE-RELATED"/>
    <property type="match status" value="1"/>
</dbReference>
<evidence type="ECO:0000256" key="1">
    <source>
        <dbReference type="PIRSR" id="PIRSR605502-1"/>
    </source>
</evidence>
<dbReference type="EMBL" id="CAJNOW010008950">
    <property type="protein sequence ID" value="CAF1550529.1"/>
    <property type="molecule type" value="Genomic_DNA"/>
</dbReference>
<feature type="binding site" evidence="1">
    <location>
        <position position="342"/>
    </location>
    <ligand>
        <name>Mg(2+)</name>
        <dbReference type="ChEBI" id="CHEBI:18420"/>
        <label>1</label>
    </ligand>
</feature>
<evidence type="ECO:0008006" key="4">
    <source>
        <dbReference type="Google" id="ProtNLM"/>
    </source>
</evidence>
<evidence type="ECO:0000313" key="3">
    <source>
        <dbReference type="Proteomes" id="UP000663834"/>
    </source>
</evidence>
<sequence>MIKFPIPPNIVLPGNITYTLPNFRPGDSQTFDRALGSLVGLTIGDALGASVKYRPRQYLISYPVRDMQAGGSQGLKAGQWTDNTSMALCLASSLLTQRNFNPYDQMVRYLWWYKFGYLSSTGYCFNISNATRDALEEFSHRQKILKRYYHINNDAEIDQLPLGHVTRVTEFDVNCGTSGVATNNALVRLASVPIFYYRNPETAVELSGQSARLTHGDPRAIDACRYLGALIVAAVRGEQKNSLLSNDFYSAHQAWFGSKGLHEEVYRVSLGSYKQPQGYEGGLHEEVYRVSLGSYKQPQGYEGGIRCGTYIIKSLEAALWAFWNDGNSFQIGVLNVVNLGDDTDSTAAIYGQLAGAYYGRSSIPIHWTQQLYAAPLIECIGQWLYVEAHQIDSSNREQIPVTMQMQAPTLATNQQGLEANNQLRVTQQKTFDIARASVETLDPYRAWRYLPSPRDMAAGLPSNHNLPKAMPSTSTDWRTFPQTRFNYIN</sequence>
<accession>A0A815WYL4</accession>
<dbReference type="Gene3D" id="1.10.4080.10">
    <property type="entry name" value="ADP-ribosylation/Crystallin J1"/>
    <property type="match status" value="1"/>
</dbReference>
<feature type="binding site" evidence="1">
    <location>
        <position position="344"/>
    </location>
    <ligand>
        <name>Mg(2+)</name>
        <dbReference type="ChEBI" id="CHEBI:18420"/>
        <label>1</label>
    </ligand>
</feature>
<dbReference type="Proteomes" id="UP000663834">
    <property type="component" value="Unassembled WGS sequence"/>
</dbReference>
<evidence type="ECO:0000313" key="2">
    <source>
        <dbReference type="EMBL" id="CAF1550529.1"/>
    </source>
</evidence>
<dbReference type="InterPro" id="IPR050792">
    <property type="entry name" value="ADP-ribosylglycohydrolase"/>
</dbReference>
<dbReference type="InterPro" id="IPR005502">
    <property type="entry name" value="Ribosyl_crysJ1"/>
</dbReference>
<feature type="binding site" evidence="1">
    <location>
        <position position="81"/>
    </location>
    <ligand>
        <name>Mg(2+)</name>
        <dbReference type="ChEBI" id="CHEBI:18420"/>
        <label>1</label>
    </ligand>
</feature>
<keyword evidence="1" id="KW-0479">Metal-binding</keyword>
<dbReference type="SUPFAM" id="SSF101478">
    <property type="entry name" value="ADP-ribosylglycohydrolase"/>
    <property type="match status" value="1"/>
</dbReference>
<protein>
    <recommendedName>
        <fullName evidence="4">ADP-ribosylglycohydrolase</fullName>
    </recommendedName>
</protein>
<reference evidence="2" key="1">
    <citation type="submission" date="2021-02" db="EMBL/GenBank/DDBJ databases">
        <authorList>
            <person name="Nowell W R."/>
        </authorList>
    </citation>
    <scope>NUCLEOTIDE SEQUENCE</scope>
</reference>
<comment type="caution">
    <text evidence="2">The sequence shown here is derived from an EMBL/GenBank/DDBJ whole genome shotgun (WGS) entry which is preliminary data.</text>
</comment>
<feature type="binding site" evidence="1">
    <location>
        <position position="345"/>
    </location>
    <ligand>
        <name>Mg(2+)</name>
        <dbReference type="ChEBI" id="CHEBI:18420"/>
        <label>1</label>
    </ligand>
</feature>
<dbReference type="AlphaFoldDB" id="A0A815WYL4"/>
<name>A0A815WYL4_9BILA</name>
<dbReference type="OrthoDB" id="9989287at2759"/>